<reference evidence="4 5" key="1">
    <citation type="submission" date="2019-05" db="EMBL/GenBank/DDBJ databases">
        <title>Mikania micrantha, genome provides insights into the molecular mechanism of rapid growth.</title>
        <authorList>
            <person name="Liu B."/>
        </authorList>
    </citation>
    <scope>NUCLEOTIDE SEQUENCE [LARGE SCALE GENOMIC DNA]</scope>
    <source>
        <strain evidence="4">NLD-2019</strain>
        <tissue evidence="4">Leaf</tissue>
    </source>
</reference>
<evidence type="ECO:0000256" key="1">
    <source>
        <dbReference type="ARBA" id="ARBA00007727"/>
    </source>
</evidence>
<evidence type="ECO:0000259" key="3">
    <source>
        <dbReference type="Pfam" id="PF13839"/>
    </source>
</evidence>
<dbReference type="GO" id="GO:0016413">
    <property type="term" value="F:O-acetyltransferase activity"/>
    <property type="evidence" value="ECO:0007669"/>
    <property type="project" value="InterPro"/>
</dbReference>
<gene>
    <name evidence="4" type="ORF">E3N88_05820</name>
</gene>
<dbReference type="GO" id="GO:0005794">
    <property type="term" value="C:Golgi apparatus"/>
    <property type="evidence" value="ECO:0007669"/>
    <property type="project" value="TreeGrafter"/>
</dbReference>
<proteinExistence type="inferred from homology"/>
<evidence type="ECO:0000313" key="5">
    <source>
        <dbReference type="Proteomes" id="UP000326396"/>
    </source>
</evidence>
<dbReference type="Pfam" id="PF13839">
    <property type="entry name" value="PC-Esterase"/>
    <property type="match status" value="1"/>
</dbReference>
<dbReference type="PANTHER" id="PTHR32285">
    <property type="entry name" value="PROTEIN TRICHOME BIREFRINGENCE-LIKE 9-RELATED"/>
    <property type="match status" value="1"/>
</dbReference>
<sequence>MATTTLTRTPHKTLPVIFLLLLTIFLFTKRTLDPHLSIYTTTDSYNSNPKTGFGVGFIEFDSTVKPPILETKSIDKELVNDDSVSKNDTGFVDSDPIDENPLFQSKPNDPELVNDDSISENRTEIVVKAKGMCYAYSLARCENSHRHKWFNATDFLVRLTGKRLMLVGDSMNRNQYESLLCLLYDSLPNKSKMYEIHGYKITKGRGYYVFKFEDYNCTVEFVRSHFLVREGTRINGQGNSNPTLSMDVIDKSARRWKRADILVFNTGHWWVHGKTSRGKNYFKEGDYIYPKFDAVEAFRRALKTWGKWIDKNMNKEKLVFYRGYSSAHFRGGEWDSGGTCYGETEPLKNGRIIKTYPPKMKIVEEVIQEMRFPVVLLNVTRLTNFRKDGHPSVYGKNVTGLKMVSTKREDCSHWCLPGVPDAWNELIYATVAAQTN</sequence>
<organism evidence="4 5">
    <name type="scientific">Mikania micrantha</name>
    <name type="common">bitter vine</name>
    <dbReference type="NCBI Taxonomy" id="192012"/>
    <lineage>
        <taxon>Eukaryota</taxon>
        <taxon>Viridiplantae</taxon>
        <taxon>Streptophyta</taxon>
        <taxon>Embryophyta</taxon>
        <taxon>Tracheophyta</taxon>
        <taxon>Spermatophyta</taxon>
        <taxon>Magnoliopsida</taxon>
        <taxon>eudicotyledons</taxon>
        <taxon>Gunneridae</taxon>
        <taxon>Pentapetalae</taxon>
        <taxon>asterids</taxon>
        <taxon>campanulids</taxon>
        <taxon>Asterales</taxon>
        <taxon>Asteraceae</taxon>
        <taxon>Asteroideae</taxon>
        <taxon>Heliantheae alliance</taxon>
        <taxon>Eupatorieae</taxon>
        <taxon>Mikania</taxon>
    </lineage>
</organism>
<name>A0A5N6PLZ9_9ASTR</name>
<dbReference type="AlphaFoldDB" id="A0A5N6PLZ9"/>
<protein>
    <recommendedName>
        <fullName evidence="3">Trichome birefringence-like C-terminal domain-containing protein</fullName>
    </recommendedName>
</protein>
<dbReference type="OrthoDB" id="630188at2759"/>
<dbReference type="Proteomes" id="UP000326396">
    <property type="component" value="Linkage Group LG11"/>
</dbReference>
<comment type="similarity">
    <text evidence="1">Belongs to the PC-esterase family. TBL subfamily.</text>
</comment>
<keyword evidence="5" id="KW-1185">Reference proteome</keyword>
<dbReference type="PANTHER" id="PTHR32285:SF8">
    <property type="entry name" value="PROTEIN TRICHOME BIREFRINGENCE-LIKE 5"/>
    <property type="match status" value="1"/>
</dbReference>
<comment type="caution">
    <text evidence="4">The sequence shown here is derived from an EMBL/GenBank/DDBJ whole genome shotgun (WGS) entry which is preliminary data.</text>
</comment>
<accession>A0A5N6PLZ9</accession>
<feature type="domain" description="Trichome birefringence-like C-terminal" evidence="3">
    <location>
        <begin position="150"/>
        <end position="429"/>
    </location>
</feature>
<evidence type="ECO:0000313" key="4">
    <source>
        <dbReference type="EMBL" id="KAD6794924.1"/>
    </source>
</evidence>
<dbReference type="InterPro" id="IPR029962">
    <property type="entry name" value="TBL"/>
</dbReference>
<feature type="region of interest" description="Disordered" evidence="2">
    <location>
        <begin position="85"/>
        <end position="115"/>
    </location>
</feature>
<evidence type="ECO:0000256" key="2">
    <source>
        <dbReference type="SAM" id="MobiDB-lite"/>
    </source>
</evidence>
<dbReference type="EMBL" id="SZYD01000003">
    <property type="protein sequence ID" value="KAD6794924.1"/>
    <property type="molecule type" value="Genomic_DNA"/>
</dbReference>
<dbReference type="InterPro" id="IPR026057">
    <property type="entry name" value="TBL_C"/>
</dbReference>